<feature type="region of interest" description="Disordered" evidence="1">
    <location>
        <begin position="103"/>
        <end position="125"/>
    </location>
</feature>
<dbReference type="Proteomes" id="UP001358586">
    <property type="component" value="Chromosome 2"/>
</dbReference>
<gene>
    <name evidence="2" type="ORF">PVK06_004574</name>
</gene>
<evidence type="ECO:0000313" key="3">
    <source>
        <dbReference type="Proteomes" id="UP001358586"/>
    </source>
</evidence>
<comment type="caution">
    <text evidence="2">The sequence shown here is derived from an EMBL/GenBank/DDBJ whole genome shotgun (WGS) entry which is preliminary data.</text>
</comment>
<name>A0ABR0QSM0_GOSAR</name>
<keyword evidence="3" id="KW-1185">Reference proteome</keyword>
<sequence length="125" mass="14161">MTSKRLNYMITNVCVEGTKWTVLKNDCYTIDKELPQHSDPSPISSPPKPNDVAPSNFKNSFEQKVVKNLEGYVRRRDKAIKKSHQKKSACSIPAFPVFSKQLLLESDDEDNDEELTTAEKEGGEE</sequence>
<reference evidence="2 3" key="1">
    <citation type="submission" date="2023-03" db="EMBL/GenBank/DDBJ databases">
        <title>WGS of Gossypium arboreum.</title>
        <authorList>
            <person name="Yu D."/>
        </authorList>
    </citation>
    <scope>NUCLEOTIDE SEQUENCE [LARGE SCALE GENOMIC DNA]</scope>
    <source>
        <tissue evidence="2">Leaf</tissue>
    </source>
</reference>
<evidence type="ECO:0000256" key="1">
    <source>
        <dbReference type="SAM" id="MobiDB-lite"/>
    </source>
</evidence>
<feature type="region of interest" description="Disordered" evidence="1">
    <location>
        <begin position="33"/>
        <end position="60"/>
    </location>
</feature>
<protein>
    <submittedName>
        <fullName evidence="2">Uncharacterized protein</fullName>
    </submittedName>
</protein>
<dbReference type="EMBL" id="JARKNE010000002">
    <property type="protein sequence ID" value="KAK5842240.1"/>
    <property type="molecule type" value="Genomic_DNA"/>
</dbReference>
<organism evidence="2 3">
    <name type="scientific">Gossypium arboreum</name>
    <name type="common">Tree cotton</name>
    <name type="synonym">Gossypium nanking</name>
    <dbReference type="NCBI Taxonomy" id="29729"/>
    <lineage>
        <taxon>Eukaryota</taxon>
        <taxon>Viridiplantae</taxon>
        <taxon>Streptophyta</taxon>
        <taxon>Embryophyta</taxon>
        <taxon>Tracheophyta</taxon>
        <taxon>Spermatophyta</taxon>
        <taxon>Magnoliopsida</taxon>
        <taxon>eudicotyledons</taxon>
        <taxon>Gunneridae</taxon>
        <taxon>Pentapetalae</taxon>
        <taxon>rosids</taxon>
        <taxon>malvids</taxon>
        <taxon>Malvales</taxon>
        <taxon>Malvaceae</taxon>
        <taxon>Malvoideae</taxon>
        <taxon>Gossypium</taxon>
    </lineage>
</organism>
<feature type="compositionally biased region" description="Acidic residues" evidence="1">
    <location>
        <begin position="105"/>
        <end position="116"/>
    </location>
</feature>
<evidence type="ECO:0000313" key="2">
    <source>
        <dbReference type="EMBL" id="KAK5842240.1"/>
    </source>
</evidence>
<accession>A0ABR0QSM0</accession>
<proteinExistence type="predicted"/>